<dbReference type="InterPro" id="IPR025110">
    <property type="entry name" value="AMP-bd_C"/>
</dbReference>
<protein>
    <recommendedName>
        <fullName evidence="4">Carrier domain-containing protein</fullName>
    </recommendedName>
</protein>
<dbReference type="RefSeq" id="WP_130605602.1">
    <property type="nucleotide sequence ID" value="NZ_AP019368.1"/>
</dbReference>
<dbReference type="InterPro" id="IPR000873">
    <property type="entry name" value="AMP-dep_synth/lig_dom"/>
</dbReference>
<dbReference type="SUPFAM" id="SSF52777">
    <property type="entry name" value="CoA-dependent acyltransferases"/>
    <property type="match status" value="2"/>
</dbReference>
<dbReference type="PROSITE" id="PS00012">
    <property type="entry name" value="PHOSPHOPANTETHEINE"/>
    <property type="match status" value="1"/>
</dbReference>
<dbReference type="GO" id="GO:0031177">
    <property type="term" value="F:phosphopantetheine binding"/>
    <property type="evidence" value="ECO:0007669"/>
    <property type="project" value="TreeGrafter"/>
</dbReference>
<dbReference type="InterPro" id="IPR025859">
    <property type="entry name" value="AurF/CmlI"/>
</dbReference>
<dbReference type="GO" id="GO:0044550">
    <property type="term" value="P:secondary metabolite biosynthetic process"/>
    <property type="evidence" value="ECO:0007669"/>
    <property type="project" value="TreeGrafter"/>
</dbReference>
<dbReference type="InterPro" id="IPR006162">
    <property type="entry name" value="Ppantetheine_attach_site"/>
</dbReference>
<dbReference type="GO" id="GO:0016491">
    <property type="term" value="F:oxidoreductase activity"/>
    <property type="evidence" value="ECO:0007669"/>
    <property type="project" value="InterPro"/>
</dbReference>
<keyword evidence="3" id="KW-0597">Phosphoprotein</keyword>
<dbReference type="KEGG" id="sbf:JCM31447_310200"/>
<dbReference type="InterPro" id="IPR042099">
    <property type="entry name" value="ANL_N_sf"/>
</dbReference>
<dbReference type="Pfam" id="PF11583">
    <property type="entry name" value="AurF"/>
    <property type="match status" value="1"/>
</dbReference>
<dbReference type="GO" id="GO:0005737">
    <property type="term" value="C:cytoplasm"/>
    <property type="evidence" value="ECO:0007669"/>
    <property type="project" value="TreeGrafter"/>
</dbReference>
<dbReference type="SUPFAM" id="SSF56801">
    <property type="entry name" value="Acetyl-CoA synthetase-like"/>
    <property type="match status" value="1"/>
</dbReference>
<dbReference type="Pfam" id="PF00550">
    <property type="entry name" value="PP-binding"/>
    <property type="match status" value="1"/>
</dbReference>
<dbReference type="PANTHER" id="PTHR45527">
    <property type="entry name" value="NONRIBOSOMAL PEPTIDE SYNTHETASE"/>
    <property type="match status" value="1"/>
</dbReference>
<evidence type="ECO:0000313" key="6">
    <source>
        <dbReference type="Proteomes" id="UP000291236"/>
    </source>
</evidence>
<dbReference type="InterPro" id="IPR045851">
    <property type="entry name" value="AMP-bd_C_sf"/>
</dbReference>
<evidence type="ECO:0000259" key="4">
    <source>
        <dbReference type="PROSITE" id="PS50075"/>
    </source>
</evidence>
<dbReference type="InterPro" id="IPR023213">
    <property type="entry name" value="CAT-like_dom_sf"/>
</dbReference>
<sequence length="1543" mass="177145">MQLVNNWERNSTVKNKPRRILIKDSSKYFFPIAEQPLCIHPIIAAMGEEVVNSILVQSAYFFMQNILINETEVVCKITQKIIHEKAQISLSDEMVHQLLTVIVDETYHAYIAHDFILQVSNLTNIKPIVYTAESSLTRSINFILEVLPENCHLFFEIIALCIAENSITKELVTTIKDPDVNIFFNEINADHLIDEGRHCVIFTDLLTKIWLHIPEERKKTIGACLPDFICKYLSCDVKKINDRRVLSNLNIENDVIEEILNDTHQSFEVSPFYLNNPIVKNILSLLKKSKILDHLETSQAFLKFGFLEEQKVTKNENSEHDENYADSTFAKISSGLIDFLRPVEKNILPEKQLNQSITLNFDINPNVCKKLILSYLNDVTNNITEEDKTSDIFANNSLGKKDNSIFIFFSESFISEKIHPEDLQLHIYKDECKFLKIKIIYNSKFYDKCRVDEFLENISYYINLAINNPSCHLKNLPLVSPKQKEHLLLQAKRKPENIDINETVISLFKNQVINYPSQVAVMSENETLTYKQLDHLSDIVAYNLEKLGLSSESVIVIIHNKTNNYIPIILGIMKAKMIFIPLSPKETDSRFQHMLNEINAQLIISDSENIISNISHFSCIHSLKIIALENQSADISSQSLYPYKSNLTAEDLAYIIYTSGTSGMPKGAMITHASLIHFAKSAARVFPIKEGDKILQFCPFNFDASLADICVSLISGASICLYNQKLLSTSSHFFEICQQYKITNLNLPATFWGQIVQDMILFSLKLPESLKTVVIGGEALAPAILDQWFQFSTSDIRILNTYGPTEATIAVTACELNNYKSYKNPEKIIGQSFKNSLLFVLDNHDRILPIGAIGELYIGGLGVSQGYFKRPDLTEKSFIYNLNSINKDLPITQLVYKTGDKVRWINENTLEFIGRSDRQVKINGIRIELSEIEYLLNKHPLVESSFVINHKKGTVPFIAAFVITKSHELREKSVISASIKKHIMLKIPEHMQPKYIQILKKWPLNNQGKIDKSQLIDFLSLEENFQEIKNIEKDFIDVNSLEVVLKDIWQSLLGVQEVSAKSHFFELGGHSLLAMRLIAHIKQEAQIHLTVREVLENPNFNCMLNLIQHRKRNQTACEEIKTGATSGPLSFSQEALWVLHLLQNGKSINYNIAYALHLKGSIDPFILEEAVNYIIDRQWILRSIFKKDIIASQNVIPQRVILRPKLVSLEIFRELSLESARIPFDLSNNPPILLQLFQIDPKYFILFVNHHHIIHDAYSINIFIKELSSVYNSFLYSAKISLPKLQRQFVDYADWQRSSENTTVTKDLDFWSQQLKNYKPICLPFRKTKTHLNPSAGDSYYFSLDSDITLKLKTICSQNDCTLFVGFLAIMNLLLHRYSGENDIAFATAMSTRDHQIDEHLIGMFVNVIILRNQLQPECSFVSLLDSIKKTLIEATTHRFTPLELISRSMNLQRMTFCHTLVDIIVNYHNFDDNFAKFIAKDVHSEIEFIDNKTSKFGLSFDIYNYNKLIDIKIEFSKDLYEFSSIKKISEDFIFLTDTLTKM</sequence>
<dbReference type="SUPFAM" id="SSF47336">
    <property type="entry name" value="ACP-like"/>
    <property type="match status" value="1"/>
</dbReference>
<organism evidence="5 6">
    <name type="scientific">Fluviispira sanaruensis</name>
    <dbReference type="NCBI Taxonomy" id="2493639"/>
    <lineage>
        <taxon>Bacteria</taxon>
        <taxon>Pseudomonadati</taxon>
        <taxon>Bdellovibrionota</taxon>
        <taxon>Oligoflexia</taxon>
        <taxon>Silvanigrellales</taxon>
        <taxon>Silvanigrellaceae</taxon>
        <taxon>Fluviispira</taxon>
    </lineage>
</organism>
<dbReference type="NCBIfam" id="TIGR01733">
    <property type="entry name" value="AA-adenyl-dom"/>
    <property type="match status" value="1"/>
</dbReference>
<evidence type="ECO:0000256" key="1">
    <source>
        <dbReference type="ARBA" id="ARBA00001957"/>
    </source>
</evidence>
<keyword evidence="2" id="KW-0596">Phosphopantetheine</keyword>
<reference evidence="5 6" key="1">
    <citation type="submission" date="2018-12" db="EMBL/GenBank/DDBJ databases">
        <title>Rubrispira sanarue gen. nov., sp., nov., a member of the order Silvanigrellales, isolated from a brackish lake in Hamamatsu Japan.</title>
        <authorList>
            <person name="Maejima Y."/>
            <person name="Iino T."/>
            <person name="Muraguchi Y."/>
            <person name="Fukuda K."/>
            <person name="Nojiri H."/>
            <person name="Ohkuma M."/>
            <person name="Moriuchi R."/>
            <person name="Dohra H."/>
            <person name="Kimbara K."/>
            <person name="Shintani M."/>
        </authorList>
    </citation>
    <scope>NUCLEOTIDE SEQUENCE [LARGE SCALE GENOMIC DNA]</scope>
    <source>
        <strain evidence="5 6">RF1110005</strain>
    </source>
</reference>
<dbReference type="PROSITE" id="PS00455">
    <property type="entry name" value="AMP_BINDING"/>
    <property type="match status" value="1"/>
</dbReference>
<dbReference type="PROSITE" id="PS50075">
    <property type="entry name" value="CARRIER"/>
    <property type="match status" value="1"/>
</dbReference>
<proteinExistence type="predicted"/>
<evidence type="ECO:0000256" key="2">
    <source>
        <dbReference type="ARBA" id="ARBA00022450"/>
    </source>
</evidence>
<dbReference type="Pfam" id="PF13193">
    <property type="entry name" value="AMP-binding_C"/>
    <property type="match status" value="1"/>
</dbReference>
<feature type="domain" description="Carrier" evidence="4">
    <location>
        <begin position="1036"/>
        <end position="1111"/>
    </location>
</feature>
<dbReference type="FunFam" id="1.10.1200.10:FF:000005">
    <property type="entry name" value="Nonribosomal peptide synthetase 1"/>
    <property type="match status" value="1"/>
</dbReference>
<dbReference type="OrthoDB" id="9803968at2"/>
<dbReference type="InterPro" id="IPR020845">
    <property type="entry name" value="AMP-binding_CS"/>
</dbReference>
<dbReference type="Gene3D" id="3.30.300.30">
    <property type="match status" value="1"/>
</dbReference>
<dbReference type="Gene3D" id="3.30.559.30">
    <property type="entry name" value="Nonribosomal peptide synthetase, condensation domain"/>
    <property type="match status" value="1"/>
</dbReference>
<keyword evidence="6" id="KW-1185">Reference proteome</keyword>
<dbReference type="PANTHER" id="PTHR45527:SF1">
    <property type="entry name" value="FATTY ACID SYNTHASE"/>
    <property type="match status" value="1"/>
</dbReference>
<dbReference type="Gene3D" id="3.30.559.10">
    <property type="entry name" value="Chloramphenicol acetyltransferase-like domain"/>
    <property type="match status" value="1"/>
</dbReference>
<evidence type="ECO:0000256" key="3">
    <source>
        <dbReference type="ARBA" id="ARBA00022553"/>
    </source>
</evidence>
<dbReference type="InterPro" id="IPR001242">
    <property type="entry name" value="Condensation_dom"/>
</dbReference>
<gene>
    <name evidence="5" type="ORF">JCM31447_310200</name>
</gene>
<dbReference type="Gene3D" id="1.10.1200.10">
    <property type="entry name" value="ACP-like"/>
    <property type="match status" value="1"/>
</dbReference>
<dbReference type="CDD" id="cd05930">
    <property type="entry name" value="A_NRPS"/>
    <property type="match status" value="1"/>
</dbReference>
<dbReference type="InterPro" id="IPR010071">
    <property type="entry name" value="AA_adenyl_dom"/>
</dbReference>
<dbReference type="Proteomes" id="UP000291236">
    <property type="component" value="Chromosome"/>
</dbReference>
<dbReference type="Gene3D" id="3.40.50.12780">
    <property type="entry name" value="N-terminal domain of ligase-like"/>
    <property type="match status" value="1"/>
</dbReference>
<evidence type="ECO:0000313" key="5">
    <source>
        <dbReference type="EMBL" id="BBH51753.1"/>
    </source>
</evidence>
<dbReference type="EMBL" id="AP019368">
    <property type="protein sequence ID" value="BBH51753.1"/>
    <property type="molecule type" value="Genomic_DNA"/>
</dbReference>
<name>A0A4P2VFZ2_FLUSA</name>
<dbReference type="GO" id="GO:0043041">
    <property type="term" value="P:amino acid activation for nonribosomal peptide biosynthetic process"/>
    <property type="evidence" value="ECO:0007669"/>
    <property type="project" value="TreeGrafter"/>
</dbReference>
<dbReference type="InterPro" id="IPR036736">
    <property type="entry name" value="ACP-like_sf"/>
</dbReference>
<dbReference type="InterPro" id="IPR012348">
    <property type="entry name" value="RNR-like"/>
</dbReference>
<accession>A0A4P2VFZ2</accession>
<dbReference type="InterPro" id="IPR009081">
    <property type="entry name" value="PP-bd_ACP"/>
</dbReference>
<dbReference type="Gene3D" id="1.10.620.20">
    <property type="entry name" value="Ribonucleotide Reductase, subunit A"/>
    <property type="match status" value="1"/>
</dbReference>
<dbReference type="Pfam" id="PF00668">
    <property type="entry name" value="Condensation"/>
    <property type="match status" value="1"/>
</dbReference>
<comment type="cofactor">
    <cofactor evidence="1">
        <name>pantetheine 4'-phosphate</name>
        <dbReference type="ChEBI" id="CHEBI:47942"/>
    </cofactor>
</comment>
<dbReference type="Pfam" id="PF00501">
    <property type="entry name" value="AMP-binding"/>
    <property type="match status" value="1"/>
</dbReference>